<comment type="subcellular location">
    <subcellularLocation>
        <location evidence="2">Cytoplasm</location>
        <location evidence="2">Cytoskeleton</location>
    </subcellularLocation>
    <subcellularLocation>
        <location evidence="1">Membrane</location>
        <topology evidence="1">Multi-pass membrane protein</topology>
    </subcellularLocation>
</comment>
<dbReference type="FunFam" id="3.40.20.10:FF:000038">
    <property type="entry name" value="Villin-like 1"/>
    <property type="match status" value="1"/>
</dbReference>
<comment type="similarity">
    <text evidence="3">Belongs to the villin/gelsolin family.</text>
</comment>
<dbReference type="CDD" id="cd11288">
    <property type="entry name" value="gelsolin_S5_like"/>
    <property type="match status" value="1"/>
</dbReference>
<evidence type="ECO:0000259" key="16">
    <source>
        <dbReference type="Pfam" id="PF00626"/>
    </source>
</evidence>
<feature type="domain" description="Gelsolin-like" evidence="16">
    <location>
        <begin position="74"/>
        <end position="111"/>
    </location>
</feature>
<feature type="transmembrane region" description="Helical" evidence="14">
    <location>
        <begin position="902"/>
        <end position="925"/>
    </location>
</feature>
<keyword evidence="10 14" id="KW-1133">Transmembrane helix</keyword>
<dbReference type="Pfam" id="PF00626">
    <property type="entry name" value="Gelsolin"/>
    <property type="match status" value="2"/>
</dbReference>
<name>A0A835VK85_VANPL</name>
<keyword evidence="12" id="KW-0009">Actin-binding</keyword>
<dbReference type="InterPro" id="IPR007122">
    <property type="entry name" value="Villin/Gelsolin"/>
</dbReference>
<dbReference type="GO" id="GO:0042910">
    <property type="term" value="F:xenobiotic transmembrane transporter activity"/>
    <property type="evidence" value="ECO:0007669"/>
    <property type="project" value="InterPro"/>
</dbReference>
<dbReference type="OrthoDB" id="2126698at2759"/>
<evidence type="ECO:0000256" key="14">
    <source>
        <dbReference type="RuleBase" id="RU004914"/>
    </source>
</evidence>
<dbReference type="GO" id="GO:0051015">
    <property type="term" value="F:actin filament binding"/>
    <property type="evidence" value="ECO:0007669"/>
    <property type="project" value="InterPro"/>
</dbReference>
<dbReference type="InterPro" id="IPR045069">
    <property type="entry name" value="MATE_euk"/>
</dbReference>
<feature type="transmembrane region" description="Helical" evidence="14">
    <location>
        <begin position="799"/>
        <end position="822"/>
    </location>
</feature>
<accession>A0A835VK85</accession>
<feature type="transmembrane region" description="Helical" evidence="14">
    <location>
        <begin position="617"/>
        <end position="634"/>
    </location>
</feature>
<dbReference type="Gene3D" id="3.40.20.10">
    <property type="entry name" value="Severin"/>
    <property type="match status" value="3"/>
</dbReference>
<evidence type="ECO:0000256" key="1">
    <source>
        <dbReference type="ARBA" id="ARBA00004141"/>
    </source>
</evidence>
<feature type="transmembrane region" description="Helical" evidence="14">
    <location>
        <begin position="722"/>
        <end position="746"/>
    </location>
</feature>
<evidence type="ECO:0000256" key="13">
    <source>
        <dbReference type="ARBA" id="ARBA00023212"/>
    </source>
</evidence>
<feature type="transmembrane region" description="Helical" evidence="14">
    <location>
        <begin position="646"/>
        <end position="669"/>
    </location>
</feature>
<dbReference type="InterPro" id="IPR002528">
    <property type="entry name" value="MATE_fam"/>
</dbReference>
<dbReference type="GO" id="GO:0005856">
    <property type="term" value="C:cytoskeleton"/>
    <property type="evidence" value="ECO:0007669"/>
    <property type="project" value="UniProtKB-SubCell"/>
</dbReference>
<reference evidence="17 18" key="1">
    <citation type="journal article" date="2020" name="Nat. Food">
        <title>A phased Vanilla planifolia genome enables genetic improvement of flavour and production.</title>
        <authorList>
            <person name="Hasing T."/>
            <person name="Tang H."/>
            <person name="Brym M."/>
            <person name="Khazi F."/>
            <person name="Huang T."/>
            <person name="Chambers A.H."/>
        </authorList>
    </citation>
    <scope>NUCLEOTIDE SEQUENCE [LARGE SCALE GENOMIC DNA]</scope>
    <source>
        <tissue evidence="17">Leaf</tissue>
    </source>
</reference>
<evidence type="ECO:0000256" key="6">
    <source>
        <dbReference type="ARBA" id="ARBA00022490"/>
    </source>
</evidence>
<gene>
    <name evidence="17" type="ORF">HPP92_000197</name>
</gene>
<feature type="transmembrane region" description="Helical" evidence="14">
    <location>
        <begin position="583"/>
        <end position="605"/>
    </location>
</feature>
<keyword evidence="6" id="KW-0963">Cytoplasm</keyword>
<proteinExistence type="inferred from homology"/>
<dbReference type="AlphaFoldDB" id="A0A835VK85"/>
<keyword evidence="8" id="KW-0677">Repeat</keyword>
<dbReference type="FunFam" id="3.40.20.10:FF:000001">
    <property type="entry name" value="Gelsolin"/>
    <property type="match status" value="1"/>
</dbReference>
<feature type="transmembrane region" description="Helical" evidence="14">
    <location>
        <begin position="875"/>
        <end position="896"/>
    </location>
</feature>
<dbReference type="InterPro" id="IPR007123">
    <property type="entry name" value="Gelsolin-like_dom"/>
</dbReference>
<sequence length="945" mass="103728">MVDSLKLQAVQARIYEGKEPIQFLSIFQSFIVYKGGISSGYKRLVVESAIEDETYREEGVALFRVQGSGPDNMQAIQVDLMASSLNSSFCYILHNGNSVFTWSGNLTSSIELELVERLLDVIKPNIQPKPQKEGSESEQFWSLLGGKGEYPSQSIKREQESDPHLFSCNFTKGNLKISEIHNFSQDDLMTEDVFILYCYLYIFVWVGQHVDLKTRLQALSIGEKFLDRDFLMANISRETPVFVVMEGSEPPFFTRFFSWDHAKSVMHGSSFQRKLAILKNGLNPSSLDKLTRRTPALHIGRSSVPDKSQRSRSMSFSPERVRVRGRSPAFNALAANFENPNSRNQSTPPPLVRKPPYPRSVTPDSAKLAPKSEAIASLSSSFERPARINIVKMAKVSPVASTTKPDSNSNHSVNLITSSIGSLTIQEDGKEGEAEEEGLPIFPYESSCRYLHPLSSHSCGKEMEKPVLDLPLITSSEVGENGLGETKGRRRKEALEEAKKQLWLAGPLIASSLLQKALQLISVMFVGHLDELSLSGASMATSFAGVSGFSLLLGMGSALETLCGQSYGAMQYHSLGIYMQRAVFVLLLVCFPVTVLWGYTSQILIAFGQDHAISIEAGLYVRWLVPALFAYGILQCQMRFLQTQNIGSPLLVSSGVTALIHLLVCWLLVFKYGLGSKGTALATSISYWTNVALLALYIRFSPSCKKTWTGFKREAFGGSMDFIKLALPSSIMLCIEFWSFELIVLLSGLLPNPKLETSVLSISLNTTGLMFMIPYGLGAVISTRVSNELGAGRPEAARLAVIVVVIVTMLESLVVGICILLARNIWGYVYSNEDQVVKYIIVMVPILAISNVFDGIQCVLSGITRGCGLQKAGAVANIVAYYVVGVPSSVIFAFLLHIGGKGLWIGIICGLVMQVLLLLSLILCIDWEKEASKAGERVNCSSIAS</sequence>
<evidence type="ECO:0000256" key="2">
    <source>
        <dbReference type="ARBA" id="ARBA00004245"/>
    </source>
</evidence>
<keyword evidence="13" id="KW-0206">Cytoskeleton</keyword>
<evidence type="ECO:0000256" key="9">
    <source>
        <dbReference type="ARBA" id="ARBA00022837"/>
    </source>
</evidence>
<evidence type="ECO:0000256" key="15">
    <source>
        <dbReference type="SAM" id="MobiDB-lite"/>
    </source>
</evidence>
<dbReference type="GO" id="GO:0051693">
    <property type="term" value="P:actin filament capping"/>
    <property type="evidence" value="ECO:0007669"/>
    <property type="project" value="UniProtKB-KW"/>
</dbReference>
<feature type="domain" description="Gelsolin-like" evidence="16">
    <location>
        <begin position="179"/>
        <end position="253"/>
    </location>
</feature>
<dbReference type="CDD" id="cd11291">
    <property type="entry name" value="gelsolin_S6_like"/>
    <property type="match status" value="1"/>
</dbReference>
<feature type="transmembrane region" description="Helical" evidence="14">
    <location>
        <begin position="539"/>
        <end position="562"/>
    </location>
</feature>
<evidence type="ECO:0000256" key="7">
    <source>
        <dbReference type="ARBA" id="ARBA00022692"/>
    </source>
</evidence>
<dbReference type="GO" id="GO:0016020">
    <property type="term" value="C:membrane"/>
    <property type="evidence" value="ECO:0007669"/>
    <property type="project" value="UniProtKB-SubCell"/>
</dbReference>
<dbReference type="SMART" id="SM00262">
    <property type="entry name" value="GEL"/>
    <property type="match status" value="2"/>
</dbReference>
<organism evidence="17 18">
    <name type="scientific">Vanilla planifolia</name>
    <name type="common">Vanilla</name>
    <dbReference type="NCBI Taxonomy" id="51239"/>
    <lineage>
        <taxon>Eukaryota</taxon>
        <taxon>Viridiplantae</taxon>
        <taxon>Streptophyta</taxon>
        <taxon>Embryophyta</taxon>
        <taxon>Tracheophyta</taxon>
        <taxon>Spermatophyta</taxon>
        <taxon>Magnoliopsida</taxon>
        <taxon>Liliopsida</taxon>
        <taxon>Asparagales</taxon>
        <taxon>Orchidaceae</taxon>
        <taxon>Vanilloideae</taxon>
        <taxon>Vanilleae</taxon>
        <taxon>Vanilla</taxon>
    </lineage>
</organism>
<dbReference type="PRINTS" id="PR00597">
    <property type="entry name" value="GELSOLIN"/>
</dbReference>
<keyword evidence="11 14" id="KW-0472">Membrane</keyword>
<keyword evidence="7 14" id="KW-0812">Transmembrane</keyword>
<evidence type="ECO:0000256" key="4">
    <source>
        <dbReference type="ARBA" id="ARBA00010199"/>
    </source>
</evidence>
<dbReference type="PANTHER" id="PTHR11206">
    <property type="entry name" value="MULTIDRUG RESISTANCE PROTEIN"/>
    <property type="match status" value="1"/>
</dbReference>
<feature type="region of interest" description="Disordered" evidence="15">
    <location>
        <begin position="293"/>
        <end position="322"/>
    </location>
</feature>
<evidence type="ECO:0000313" key="17">
    <source>
        <dbReference type="EMBL" id="KAG0500125.1"/>
    </source>
</evidence>
<feature type="transmembrane region" description="Helical" evidence="14">
    <location>
        <begin position="842"/>
        <end position="863"/>
    </location>
</feature>
<feature type="compositionally biased region" description="Pro residues" evidence="15">
    <location>
        <begin position="347"/>
        <end position="358"/>
    </location>
</feature>
<feature type="transmembrane region" description="Helical" evidence="14">
    <location>
        <begin position="758"/>
        <end position="778"/>
    </location>
</feature>
<evidence type="ECO:0000256" key="8">
    <source>
        <dbReference type="ARBA" id="ARBA00022737"/>
    </source>
</evidence>
<keyword evidence="5" id="KW-0117">Actin capping</keyword>
<protein>
    <recommendedName>
        <fullName evidence="14">Protein DETOXIFICATION</fullName>
    </recommendedName>
    <alternativeName>
        <fullName evidence="14">Multidrug and toxic compound extrusion protein</fullName>
    </alternativeName>
</protein>
<keyword evidence="9" id="KW-0106">Calcium</keyword>
<dbReference type="GO" id="GO:0015297">
    <property type="term" value="F:antiporter activity"/>
    <property type="evidence" value="ECO:0007669"/>
    <property type="project" value="InterPro"/>
</dbReference>
<evidence type="ECO:0000256" key="3">
    <source>
        <dbReference type="ARBA" id="ARBA00008418"/>
    </source>
</evidence>
<evidence type="ECO:0000256" key="11">
    <source>
        <dbReference type="ARBA" id="ARBA00023136"/>
    </source>
</evidence>
<dbReference type="Pfam" id="PF01554">
    <property type="entry name" value="MatE"/>
    <property type="match status" value="2"/>
</dbReference>
<feature type="region of interest" description="Disordered" evidence="15">
    <location>
        <begin position="334"/>
        <end position="368"/>
    </location>
</feature>
<evidence type="ECO:0000256" key="5">
    <source>
        <dbReference type="ARBA" id="ARBA00022467"/>
    </source>
</evidence>
<dbReference type="GO" id="GO:1990961">
    <property type="term" value="P:xenobiotic detoxification by transmembrane export across the plasma membrane"/>
    <property type="evidence" value="ECO:0007669"/>
    <property type="project" value="InterPro"/>
</dbReference>
<dbReference type="CDD" id="cd13132">
    <property type="entry name" value="MATE_eukaryotic"/>
    <property type="match status" value="1"/>
</dbReference>
<dbReference type="InterPro" id="IPR029006">
    <property type="entry name" value="ADF-H/Gelsolin-like_dom_sf"/>
</dbReference>
<evidence type="ECO:0000256" key="12">
    <source>
        <dbReference type="ARBA" id="ARBA00023203"/>
    </source>
</evidence>
<feature type="transmembrane region" description="Helical" evidence="14">
    <location>
        <begin position="681"/>
        <end position="701"/>
    </location>
</feature>
<evidence type="ECO:0000313" key="18">
    <source>
        <dbReference type="Proteomes" id="UP000639772"/>
    </source>
</evidence>
<evidence type="ECO:0000256" key="10">
    <source>
        <dbReference type="ARBA" id="ARBA00022989"/>
    </source>
</evidence>
<dbReference type="SUPFAM" id="SSF55753">
    <property type="entry name" value="Actin depolymerizing proteins"/>
    <property type="match status" value="3"/>
</dbReference>
<comment type="caution">
    <text evidence="17">The sequence shown here is derived from an EMBL/GenBank/DDBJ whole genome shotgun (WGS) entry which is preliminary data.</text>
</comment>
<dbReference type="NCBIfam" id="TIGR00797">
    <property type="entry name" value="matE"/>
    <property type="match status" value="1"/>
</dbReference>
<comment type="similarity">
    <text evidence="4 14">Belongs to the multi antimicrobial extrusion (MATE) (TC 2.A.66.1) family.</text>
</comment>
<dbReference type="EMBL" id="JADCNM010000001">
    <property type="protein sequence ID" value="KAG0500125.1"/>
    <property type="molecule type" value="Genomic_DNA"/>
</dbReference>
<dbReference type="Proteomes" id="UP000639772">
    <property type="component" value="Chromosome 1"/>
</dbReference>